<dbReference type="Proteomes" id="UP000789831">
    <property type="component" value="Unassembled WGS sequence"/>
</dbReference>
<dbReference type="GO" id="GO:0005654">
    <property type="term" value="C:nucleoplasm"/>
    <property type="evidence" value="ECO:0007669"/>
    <property type="project" value="TreeGrafter"/>
</dbReference>
<dbReference type="GO" id="GO:0051082">
    <property type="term" value="F:unfolded protein binding"/>
    <property type="evidence" value="ECO:0007669"/>
    <property type="project" value="TreeGrafter"/>
</dbReference>
<dbReference type="OrthoDB" id="73639at2759"/>
<dbReference type="PANTHER" id="PTHR12967:SF0">
    <property type="entry name" value="PROTEIN SHQ1 HOMOLOG"/>
    <property type="match status" value="1"/>
</dbReference>
<organism evidence="2 3">
    <name type="scientific">Ambispora gerdemannii</name>
    <dbReference type="NCBI Taxonomy" id="144530"/>
    <lineage>
        <taxon>Eukaryota</taxon>
        <taxon>Fungi</taxon>
        <taxon>Fungi incertae sedis</taxon>
        <taxon>Mucoromycota</taxon>
        <taxon>Glomeromycotina</taxon>
        <taxon>Glomeromycetes</taxon>
        <taxon>Archaeosporales</taxon>
        <taxon>Ambisporaceae</taxon>
        <taxon>Ambispora</taxon>
    </lineage>
</organism>
<dbReference type="EMBL" id="CAJVPL010006790">
    <property type="protein sequence ID" value="CAG8666359.1"/>
    <property type="molecule type" value="Genomic_DNA"/>
</dbReference>
<reference evidence="2" key="1">
    <citation type="submission" date="2021-06" db="EMBL/GenBank/DDBJ databases">
        <authorList>
            <person name="Kallberg Y."/>
            <person name="Tangrot J."/>
            <person name="Rosling A."/>
        </authorList>
    </citation>
    <scope>NUCLEOTIDE SEQUENCE</scope>
    <source>
        <strain evidence="2">MT106</strain>
    </source>
</reference>
<dbReference type="GO" id="GO:0000493">
    <property type="term" value="P:box H/ACA snoRNP assembly"/>
    <property type="evidence" value="ECO:0007669"/>
    <property type="project" value="InterPro"/>
</dbReference>
<accession>A0A9N9E866</accession>
<comment type="caution">
    <text evidence="2">The sequence shown here is derived from an EMBL/GenBank/DDBJ whole genome shotgun (WGS) entry which is preliminary data.</text>
</comment>
<evidence type="ECO:0000313" key="2">
    <source>
        <dbReference type="EMBL" id="CAG8666359.1"/>
    </source>
</evidence>
<sequence>TCNKINEIKDPESSTSESRRRNRIEVEDIKFDDEYFMGDYASDEEIKRVMNYKTVWWKLLRKIQATKESKSSIVDFSN</sequence>
<feature type="non-terminal residue" evidence="2">
    <location>
        <position position="1"/>
    </location>
</feature>
<protein>
    <submittedName>
        <fullName evidence="2">3017_t:CDS:1</fullName>
    </submittedName>
</protein>
<keyword evidence="3" id="KW-1185">Reference proteome</keyword>
<dbReference type="PANTHER" id="PTHR12967">
    <property type="entry name" value="PROTEIN SHQ1 HOMOLOG"/>
    <property type="match status" value="1"/>
</dbReference>
<feature type="non-terminal residue" evidence="2">
    <location>
        <position position="78"/>
    </location>
</feature>
<proteinExistence type="predicted"/>
<evidence type="ECO:0000313" key="3">
    <source>
        <dbReference type="Proteomes" id="UP000789831"/>
    </source>
</evidence>
<gene>
    <name evidence="2" type="ORF">AGERDE_LOCUS12056</name>
</gene>
<name>A0A9N9E866_9GLOM</name>
<dbReference type="GO" id="GO:0005737">
    <property type="term" value="C:cytoplasm"/>
    <property type="evidence" value="ECO:0007669"/>
    <property type="project" value="TreeGrafter"/>
</dbReference>
<evidence type="ECO:0000256" key="1">
    <source>
        <dbReference type="SAM" id="MobiDB-lite"/>
    </source>
</evidence>
<feature type="region of interest" description="Disordered" evidence="1">
    <location>
        <begin position="1"/>
        <end position="21"/>
    </location>
</feature>
<dbReference type="InterPro" id="IPR039742">
    <property type="entry name" value="Shq1"/>
</dbReference>
<dbReference type="AlphaFoldDB" id="A0A9N9E866"/>